<evidence type="ECO:0000259" key="21">
    <source>
        <dbReference type="Pfam" id="PF03563"/>
    </source>
</evidence>
<dbReference type="EMBL" id="KM507339">
    <property type="protein sequence ID" value="AIZ49764.1"/>
    <property type="molecule type" value="Viral_cRNA"/>
</dbReference>
<evidence type="ECO:0000256" key="17">
    <source>
        <dbReference type="ARBA" id="ARBA00023296"/>
    </source>
</evidence>
<evidence type="ECO:0000256" key="16">
    <source>
        <dbReference type="ARBA" id="ARBA00023184"/>
    </source>
</evidence>
<evidence type="ECO:0000256" key="12">
    <source>
        <dbReference type="ARBA" id="ARBA00022870"/>
    </source>
</evidence>
<evidence type="ECO:0000256" key="5">
    <source>
        <dbReference type="ARBA" id="ARBA00015294"/>
    </source>
</evidence>
<dbReference type="InterPro" id="IPR014413">
    <property type="entry name" value="M_poly_OrthobunV"/>
</dbReference>
<feature type="domain" description="Bunyavirus glycoprotein G1" evidence="20">
    <location>
        <begin position="509"/>
        <end position="1372"/>
    </location>
</feature>
<evidence type="ECO:0000256" key="19">
    <source>
        <dbReference type="SAM" id="Phobius"/>
    </source>
</evidence>
<evidence type="ECO:0000256" key="7">
    <source>
        <dbReference type="ARBA" id="ARBA00022692"/>
    </source>
</evidence>
<dbReference type="GO" id="GO:0019062">
    <property type="term" value="P:virion attachment to host cell"/>
    <property type="evidence" value="ECO:0007669"/>
    <property type="project" value="UniProtKB-KW"/>
</dbReference>
<dbReference type="GO" id="GO:0046718">
    <property type="term" value="P:symbiont entry into host cell"/>
    <property type="evidence" value="ECO:0007669"/>
    <property type="project" value="UniProtKB-KW"/>
</dbReference>
<evidence type="ECO:0000313" key="23">
    <source>
        <dbReference type="Proteomes" id="UP000112790"/>
    </source>
</evidence>
<organismHost>
    <name type="scientific">Homo sapiens</name>
    <name type="common">Human</name>
    <dbReference type="NCBI Taxonomy" id="9606"/>
</organismHost>
<keyword evidence="13 19" id="KW-1133">Transmembrane helix</keyword>
<dbReference type="Pfam" id="PF03563">
    <property type="entry name" value="Bunya_G2"/>
    <property type="match status" value="1"/>
</dbReference>
<reference evidence="22 23" key="1">
    <citation type="submission" date="2014-09" db="EMBL/GenBank/DDBJ databases">
        <title>Phylogenetic analysis of Bunyamwera and Ngari viruses (family Bunyaviridae; genus Orthobunyavirus) isolated in northern Kenya.</title>
        <authorList>
            <person name="Odhiambo C."/>
            <person name="Venter M."/>
            <person name="Swanepoel R."/>
            <person name="Sang R."/>
        </authorList>
    </citation>
    <scope>NUCLEOTIDE SEQUENCE [LARGE SCALE GENOMIC DNA]</scope>
    <source>
        <strain evidence="22">GSA/S4/11232/WT</strain>
    </source>
</reference>
<evidence type="ECO:0000256" key="4">
    <source>
        <dbReference type="ARBA" id="ARBA00004563"/>
    </source>
</evidence>
<evidence type="ECO:0000259" key="20">
    <source>
        <dbReference type="Pfam" id="PF03557"/>
    </source>
</evidence>
<feature type="transmembrane region" description="Helical" evidence="19">
    <location>
        <begin position="309"/>
        <end position="329"/>
    </location>
</feature>
<dbReference type="InterPro" id="IPR005167">
    <property type="entry name" value="Bunya_G1"/>
</dbReference>
<organismHost>
    <name type="scientific">Aedes aegypti</name>
    <name type="common">Yellowfever mosquito</name>
    <name type="synonym">Culex aegypti</name>
    <dbReference type="NCBI Taxonomy" id="7159"/>
</organismHost>
<proteinExistence type="predicted"/>
<keyword evidence="17" id="KW-1160">Virus entry into host cell</keyword>
<comment type="subcellular location">
    <subcellularLocation>
        <location evidence="2">Host Golgi apparatus membrane</location>
        <topology evidence="2">Multi-pass membrane protein</topology>
    </subcellularLocation>
    <subcellularLocation>
        <location evidence="1">Host Golgi apparatus membrane</location>
        <topology evidence="1">Single-pass type I membrane protein</topology>
    </subcellularLocation>
    <subcellularLocation>
        <location evidence="3">Host endoplasmic reticulum membrane</location>
        <topology evidence="3">Single-pass type I membrane protein</topology>
    </subcellularLocation>
    <subcellularLocation>
        <location evidence="4">Virion membrane</location>
        <topology evidence="4">Single-pass type I membrane protein</topology>
    </subcellularLocation>
</comment>
<evidence type="ECO:0000256" key="6">
    <source>
        <dbReference type="ARBA" id="ARBA00022581"/>
    </source>
</evidence>
<keyword evidence="6" id="KW-0945">Host-virus interaction</keyword>
<dbReference type="GO" id="GO:0044003">
    <property type="term" value="P:symbiont-mediated perturbation of host process"/>
    <property type="evidence" value="ECO:0007669"/>
    <property type="project" value="InterPro"/>
</dbReference>
<evidence type="ECO:0000256" key="1">
    <source>
        <dbReference type="ARBA" id="ARBA00004244"/>
    </source>
</evidence>
<accession>A0A0A7KU02</accession>
<keyword evidence="11" id="KW-0946">Virion</keyword>
<keyword evidence="8" id="KW-0732">Signal</keyword>
<keyword evidence="15" id="KW-0325">Glycoprotein</keyword>
<feature type="transmembrane region" description="Helical" evidence="19">
    <location>
        <begin position="1387"/>
        <end position="1409"/>
    </location>
</feature>
<organism evidence="22 23">
    <name type="scientific">Bunyamwera virus</name>
    <name type="common">BUNV</name>
    <dbReference type="NCBI Taxonomy" id="35304"/>
    <lineage>
        <taxon>Viruses</taxon>
        <taxon>Riboviria</taxon>
        <taxon>Orthornavirae</taxon>
        <taxon>Negarnaviricota</taxon>
        <taxon>Polyploviricotina</taxon>
        <taxon>Bunyaviricetes</taxon>
        <taxon>Elliovirales</taxon>
        <taxon>Peribunyaviridae</taxon>
        <taxon>Orthobunyavirus</taxon>
        <taxon>Orthobunyavirus bunyamweraense</taxon>
    </lineage>
</organism>
<evidence type="ECO:0000256" key="15">
    <source>
        <dbReference type="ARBA" id="ARBA00023180"/>
    </source>
</evidence>
<evidence type="ECO:0000256" key="11">
    <source>
        <dbReference type="ARBA" id="ARBA00022844"/>
    </source>
</evidence>
<keyword evidence="16" id="KW-1038">Host endoplasmic reticulum</keyword>
<feature type="domain" description="Bunyavirus glycoprotein G2" evidence="21">
    <location>
        <begin position="22"/>
        <end position="302"/>
    </location>
</feature>
<evidence type="ECO:0000256" key="18">
    <source>
        <dbReference type="ARBA" id="ARBA00031199"/>
    </source>
</evidence>
<feature type="transmembrane region" description="Helical" evidence="19">
    <location>
        <begin position="206"/>
        <end position="233"/>
    </location>
</feature>
<dbReference type="InterPro" id="IPR026400">
    <property type="entry name" value="Bunya_nonstruc_pro_NSm"/>
</dbReference>
<dbReference type="GO" id="GO:0044178">
    <property type="term" value="C:host cell Golgi membrane"/>
    <property type="evidence" value="ECO:0007669"/>
    <property type="project" value="UniProtKB-SubCell"/>
</dbReference>
<dbReference type="Pfam" id="PF03557">
    <property type="entry name" value="Bunya_G1"/>
    <property type="match status" value="1"/>
</dbReference>
<evidence type="ECO:0000256" key="8">
    <source>
        <dbReference type="ARBA" id="ARBA00022729"/>
    </source>
</evidence>
<keyword evidence="14 19" id="KW-0472">Membrane</keyword>
<feature type="transmembrane region" description="Helical" evidence="19">
    <location>
        <begin position="458"/>
        <end position="477"/>
    </location>
</feature>
<dbReference type="GO" id="GO:0055036">
    <property type="term" value="C:virion membrane"/>
    <property type="evidence" value="ECO:0007669"/>
    <property type="project" value="UniProtKB-SubCell"/>
</dbReference>
<keyword evidence="10" id="KW-1040">Host Golgi apparatus</keyword>
<dbReference type="PIRSF" id="PIRSF003944">
    <property type="entry name" value="M_poly_OrthobunV"/>
    <property type="match status" value="1"/>
</dbReference>
<evidence type="ECO:0000256" key="2">
    <source>
        <dbReference type="ARBA" id="ARBA00004252"/>
    </source>
</evidence>
<keyword evidence="9" id="KW-1161">Viral attachment to host cell</keyword>
<evidence type="ECO:0000313" key="22">
    <source>
        <dbReference type="EMBL" id="AIZ49764.1"/>
    </source>
</evidence>
<keyword evidence="12" id="KW-1043">Host membrane</keyword>
<dbReference type="NCBIfam" id="TIGR04210">
    <property type="entry name" value="bunya_NSm"/>
    <property type="match status" value="1"/>
</dbReference>
<evidence type="ECO:0000256" key="13">
    <source>
        <dbReference type="ARBA" id="ARBA00022989"/>
    </source>
</evidence>
<dbReference type="InterPro" id="IPR005168">
    <property type="entry name" value="Bunya_G2"/>
</dbReference>
<keyword evidence="7 19" id="KW-0812">Transmembrane</keyword>
<evidence type="ECO:0000256" key="14">
    <source>
        <dbReference type="ARBA" id="ARBA00023136"/>
    </source>
</evidence>
<protein>
    <recommendedName>
        <fullName evidence="5">Envelopment polyprotein</fullName>
    </recommendedName>
    <alternativeName>
        <fullName evidence="18">M polyprotein</fullName>
    </alternativeName>
</protein>
<feature type="transmembrane region" description="Helical" evidence="19">
    <location>
        <begin position="364"/>
        <end position="390"/>
    </location>
</feature>
<dbReference type="GO" id="GO:0044167">
    <property type="term" value="C:host cell endoplasmic reticulum membrane"/>
    <property type="evidence" value="ECO:0007669"/>
    <property type="project" value="UniProtKB-SubCell"/>
</dbReference>
<evidence type="ECO:0000256" key="3">
    <source>
        <dbReference type="ARBA" id="ARBA00004482"/>
    </source>
</evidence>
<evidence type="ECO:0000256" key="10">
    <source>
        <dbReference type="ARBA" id="ARBA00022812"/>
    </source>
</evidence>
<evidence type="ECO:0000256" key="9">
    <source>
        <dbReference type="ARBA" id="ARBA00022804"/>
    </source>
</evidence>
<sequence length="1433" mass="161900">MRILILLLAVTKLAVGSPVVTRCFHGGQLIAERKSQTSISEFCIKDDVSMLKSEIVYTKNDTGIFGHSKVFRHWTITDWKACNPVVTAGGSINVIEVDKNLNLVTRNYVCTGDCTITVDKENAQIIFQTDRLNHFEVTGTTISTGWFKSKASVTLDRTCEHIKVSCGKKTLQFHACFKQHMSCVRFLHRSILPGSMAISICQNIELIIITILALCIFIIMIILTKTYICYVLIPVFMPIAFAYGWAYNRSCKKCTCCGLAYHPFTNCGSYCVCGSKFETSDRMRMHRESGLCQGFKSLRVARRLCKSKGSSLIISILLSVLILSFVTPIEGTLTNYPTDQKYTLDEIADVLQAKTHEDSTKYYIILYTSLFGAGLTIIFAGVALGLTIILEVLTKINVIFCNECNMYHSKKSIKYVGDFTNKCGFCTCGLLEDPEGVVVHKAKKSCTYSYQISWVKGIMIFVAFLFVIQNTIIMVAAEEDCWKNEELKEDCVGPLIAPKDCTDKDRKTYLSEASLLATAKKITQVDAENVEILGKTMESAIRVIERQKTYHRMHLLEAVFLNKHCDYYKMFEHNSGYSQVKWRMMIKTQHFDICALQASSPFCAQCIADNSCAQGSWEFDTHMNSTYSSKVDNFKHDFSLFLRIFEAAFPGTAYVHLLTNIKEKKPYQAVSMIEKIKKKFPNNKLLIGYLDFGKYLLGLSHASTYELQQSQLDKLYQPTELTRSGGQQTSLASSVVGQATKECKKYKDVSCLSPRFGIPLEDLISCGDQPNYNIYKKPKKVYKAHNKEETWCINDQHCLVDFVPAEADTVEKLKPMKCWLVDPGKNDDVYSIAIKTCRVIDKGVCTVNSQKWNIIKCDSDLLYYSDHVPGEDTGNDIGHYCVSAGCKTDRYPINPDVVTDCVWEFTSRRSQYIGKISMQSLEDYKKALTDRLTHTLETYSFAPLENLPHIKPVYKYITAQGVENSDGIEGAFITASIPAAGGTSIGYNVRSKDGFPLLDLIVFVKSAVIKSTYNHIYDTGPTISINTKHDEHCTGQCPSNIEHEANWLTFSQERTSRWGCEEFGCLAVNTGCVFGSCQDVIRPETKVYRKAVDEIVILTVCITYPGHTFCTEINAIEPKITEEIELQFKTVDTKTLPYIVAVNNHKLYSGQINDLGTFGQMCGNVQKTNSSILGTGTPKFDYTCHGASRKDIIVRRCYNNNFDSCKLLKEETQLIFNDDHDTITVYNTNHLIGELAIKLILGDIQYKLFTETLDLQIDAKCVGCPDCFESYSCNFQIVSNIDTICNLEGPCDTFHNRISIKAMQQNYAVKLSCQKDPGPSGTFKICNREYTVVFHTVAKDDKIEINVGDQTSFIKEKDDRCKTWLCRVRDEGISVIFEPIKAFFGSYFSIFFYIIIIVVVGFLIIYIFMPMFMKLKEVLKANEKLYLQEIKQK</sequence>
<name>A0A0A7KU02_BUNYW</name>
<dbReference type="Proteomes" id="UP000112790">
    <property type="component" value="Genome"/>
</dbReference>